<dbReference type="InterPro" id="IPR016181">
    <property type="entry name" value="Acyl_CoA_acyltransferase"/>
</dbReference>
<proteinExistence type="predicted"/>
<accession>A0A2S8FM95</accession>
<dbReference type="InterPro" id="IPR027417">
    <property type="entry name" value="P-loop_NTPase"/>
</dbReference>
<dbReference type="SUPFAM" id="SSF52540">
    <property type="entry name" value="P-loop containing nucleoside triphosphate hydrolases"/>
    <property type="match status" value="1"/>
</dbReference>
<dbReference type="SUPFAM" id="SSF55729">
    <property type="entry name" value="Acyl-CoA N-acyltransferases (Nat)"/>
    <property type="match status" value="1"/>
</dbReference>
<protein>
    <submittedName>
        <fullName evidence="2">ABC transporter ATP-binding protein</fullName>
    </submittedName>
</protein>
<keyword evidence="2" id="KW-0067">ATP-binding</keyword>
<reference evidence="2 3" key="1">
    <citation type="submission" date="2018-02" db="EMBL/GenBank/DDBJ databases">
        <title>Comparative genomes isolates from brazilian mangrove.</title>
        <authorList>
            <person name="Araujo J.E."/>
            <person name="Taketani R.G."/>
            <person name="Silva M.C.P."/>
            <person name="Loureco M.V."/>
            <person name="Andreote F.D."/>
        </authorList>
    </citation>
    <scope>NUCLEOTIDE SEQUENCE [LARGE SCALE GENOMIC DNA]</scope>
    <source>
        <strain evidence="2 3">HEX-2 MGV</strain>
    </source>
</reference>
<dbReference type="GO" id="GO:0016747">
    <property type="term" value="F:acyltransferase activity, transferring groups other than amino-acyl groups"/>
    <property type="evidence" value="ECO:0007669"/>
    <property type="project" value="InterPro"/>
</dbReference>
<evidence type="ECO:0000259" key="1">
    <source>
        <dbReference type="PROSITE" id="PS51186"/>
    </source>
</evidence>
<dbReference type="CDD" id="cd00267">
    <property type="entry name" value="ABC_ATPase"/>
    <property type="match status" value="1"/>
</dbReference>
<feature type="domain" description="N-acetyltransferase" evidence="1">
    <location>
        <begin position="190"/>
        <end position="350"/>
    </location>
</feature>
<comment type="caution">
    <text evidence="2">The sequence shown here is derived from an EMBL/GenBank/DDBJ whole genome shotgun (WGS) entry which is preliminary data.</text>
</comment>
<dbReference type="Gene3D" id="3.40.50.300">
    <property type="entry name" value="P-loop containing nucleotide triphosphate hydrolases"/>
    <property type="match status" value="1"/>
</dbReference>
<evidence type="ECO:0000313" key="3">
    <source>
        <dbReference type="Proteomes" id="UP000240009"/>
    </source>
</evidence>
<dbReference type="EMBL" id="PUIA01000035">
    <property type="protein sequence ID" value="PQO33296.1"/>
    <property type="molecule type" value="Genomic_DNA"/>
</dbReference>
<name>A0A2S8FM95_9BACT</name>
<dbReference type="GO" id="GO:0005524">
    <property type="term" value="F:ATP binding"/>
    <property type="evidence" value="ECO:0007669"/>
    <property type="project" value="UniProtKB-KW"/>
</dbReference>
<evidence type="ECO:0000313" key="2">
    <source>
        <dbReference type="EMBL" id="PQO33296.1"/>
    </source>
</evidence>
<dbReference type="Pfam" id="PF00583">
    <property type="entry name" value="Acetyltransf_1"/>
    <property type="match status" value="1"/>
</dbReference>
<dbReference type="InterPro" id="IPR000182">
    <property type="entry name" value="GNAT_dom"/>
</dbReference>
<dbReference type="AlphaFoldDB" id="A0A2S8FM95"/>
<gene>
    <name evidence="2" type="ORF">C5Y96_10620</name>
</gene>
<dbReference type="CDD" id="cd04301">
    <property type="entry name" value="NAT_SF"/>
    <property type="match status" value="1"/>
</dbReference>
<dbReference type="PROSITE" id="PS51186">
    <property type="entry name" value="GNAT"/>
    <property type="match status" value="1"/>
</dbReference>
<sequence length="352" mass="39366">MPESFRVRQLAGMFDVPLENKLTHKFQVQLPSLDDDWQIGMIVGDSGSGKSTVAKAAYGKRLVQRLSWKRDQALIDGFPADIQTRTITHTLTTVGLSSPIAWCQPYGRLSTGQQFRADVARGMLSPGKVIAFDEFTSVVDRAAARFGCMALRRAIDRGQLSKKLVAVTCHRDVIDWLRPDWVLDMNDGQLTRRCLRQGQLDLAIHRCSRELWPLFAPHHYLDGQLNPAARCWVGLVEGKPAVFAATLNNFRKHHLRVSRLVTLPTYQGVGLGGRMLDELAGLLTEEGATHVNISGSHPAVIAHCNRSTKWQFKKLLKTGRQRSGMYRDNPHWKISTGRAVATFRYASPAEVC</sequence>
<dbReference type="Proteomes" id="UP000240009">
    <property type="component" value="Unassembled WGS sequence"/>
</dbReference>
<dbReference type="Gene3D" id="3.40.630.30">
    <property type="match status" value="1"/>
</dbReference>
<keyword evidence="2" id="KW-0547">Nucleotide-binding</keyword>
<organism evidence="2 3">
    <name type="scientific">Blastopirellula marina</name>
    <dbReference type="NCBI Taxonomy" id="124"/>
    <lineage>
        <taxon>Bacteria</taxon>
        <taxon>Pseudomonadati</taxon>
        <taxon>Planctomycetota</taxon>
        <taxon>Planctomycetia</taxon>
        <taxon>Pirellulales</taxon>
        <taxon>Pirellulaceae</taxon>
        <taxon>Blastopirellula</taxon>
    </lineage>
</organism>